<name>K2KPV7_9GAMM</name>
<reference evidence="5 6" key="1">
    <citation type="journal article" date="2012" name="J. Bacteriol.">
        <title>Genome Sequence of Idiomarina xiamenensis Type Strain 10-D-4.</title>
        <authorList>
            <person name="Lai Q."/>
            <person name="Wang L."/>
            <person name="Wang W."/>
            <person name="Shao Z."/>
        </authorList>
    </citation>
    <scope>NUCLEOTIDE SEQUENCE [LARGE SCALE GENOMIC DNA]</scope>
    <source>
        <strain evidence="5 6">10-D-4</strain>
    </source>
</reference>
<dbReference type="Gene3D" id="3.40.50.10350">
    <property type="entry name" value="Glycerate kinase, domain 1"/>
    <property type="match status" value="1"/>
</dbReference>
<dbReference type="EMBL" id="AMRG01000005">
    <property type="protein sequence ID" value="EKE84504.1"/>
    <property type="molecule type" value="Genomic_DNA"/>
</dbReference>
<proteinExistence type="inferred from homology"/>
<dbReference type="RefSeq" id="WP_008488247.1">
    <property type="nucleotide sequence ID" value="NZ_AMRG01000005.1"/>
</dbReference>
<dbReference type="PANTHER" id="PTHR21599">
    <property type="entry name" value="GLYCERATE KINASE"/>
    <property type="match status" value="1"/>
</dbReference>
<dbReference type="eggNOG" id="COG1929">
    <property type="taxonomic scope" value="Bacteria"/>
</dbReference>
<organism evidence="5 6">
    <name type="scientific">Idiomarina xiamenensis 10-D-4</name>
    <dbReference type="NCBI Taxonomy" id="740709"/>
    <lineage>
        <taxon>Bacteria</taxon>
        <taxon>Pseudomonadati</taxon>
        <taxon>Pseudomonadota</taxon>
        <taxon>Gammaproteobacteria</taxon>
        <taxon>Alteromonadales</taxon>
        <taxon>Idiomarinaceae</taxon>
        <taxon>Idiomarina</taxon>
    </lineage>
</organism>
<dbReference type="STRING" id="740709.A10D4_05532"/>
<dbReference type="GO" id="GO:0031388">
    <property type="term" value="P:organic acid phosphorylation"/>
    <property type="evidence" value="ECO:0007669"/>
    <property type="project" value="UniProtKB-UniRule"/>
</dbReference>
<dbReference type="GO" id="GO:0008887">
    <property type="term" value="F:glycerate kinase activity"/>
    <property type="evidence" value="ECO:0007669"/>
    <property type="project" value="UniProtKB-UniRule"/>
</dbReference>
<dbReference type="NCBIfam" id="TIGR00045">
    <property type="entry name" value="glycerate kinase"/>
    <property type="match status" value="1"/>
</dbReference>
<dbReference type="Proteomes" id="UP000014115">
    <property type="component" value="Unassembled WGS sequence"/>
</dbReference>
<evidence type="ECO:0000256" key="2">
    <source>
        <dbReference type="ARBA" id="ARBA00022679"/>
    </source>
</evidence>
<keyword evidence="2 4" id="KW-0808">Transferase</keyword>
<dbReference type="PANTHER" id="PTHR21599:SF0">
    <property type="entry name" value="GLYCERATE KINASE"/>
    <property type="match status" value="1"/>
</dbReference>
<sequence length="402" mass="41298">MALTVLIAPDSFKESLSALAVCEAISAGIQRADPDVTCLSLPLADGGEGTVDALLAAHADSAQRYQSWVQGPISNNDDDVNSVCASWGAFSSTDNGVVDTAVIETAAASGLALVAAQQRDALAASSYGTGQLLREALKLPQLKHIVLGLGGSASSDGGAGLLQALGAVLYDDDEQPLEQGIGGGALARCARIDWQGIYDDPISSRIFSVDVELLCDVSNPLLGEQGSVAVFAPQKGANSQQQAQLEAALTRYNQALVQACGRDVCDIPGAGAAGGIAAALLALCQAHISGGIDRVLAQLNFDRLLQQADLVITGEGRIDSQSLQGKVPIGVAQRAQQAGKPVIALVGAYQGELSAFYEQGISAVFSVVDGPAELSQALRSGAVNVSRCAENLMRSLRLALPH</sequence>
<evidence type="ECO:0000256" key="1">
    <source>
        <dbReference type="ARBA" id="ARBA00006284"/>
    </source>
</evidence>
<dbReference type="InterPro" id="IPR018193">
    <property type="entry name" value="Glyc_kinase_flavodox-like_fold"/>
</dbReference>
<keyword evidence="3 4" id="KW-0418">Kinase</keyword>
<protein>
    <submittedName>
        <fullName evidence="5">Glycerate kinase</fullName>
    </submittedName>
</protein>
<dbReference type="InterPro" id="IPR004381">
    <property type="entry name" value="Glycerate_kinase"/>
</dbReference>
<comment type="similarity">
    <text evidence="1 4">Belongs to the glycerate kinase type-1 family.</text>
</comment>
<dbReference type="OrthoDB" id="9774290at2"/>
<dbReference type="SUPFAM" id="SSF110738">
    <property type="entry name" value="Glycerate kinase I"/>
    <property type="match status" value="1"/>
</dbReference>
<evidence type="ECO:0000256" key="3">
    <source>
        <dbReference type="ARBA" id="ARBA00022777"/>
    </source>
</evidence>
<dbReference type="Pfam" id="PF02595">
    <property type="entry name" value="Gly_kinase"/>
    <property type="match status" value="1"/>
</dbReference>
<dbReference type="AlphaFoldDB" id="K2KPV7"/>
<dbReference type="PIRSF" id="PIRSF006078">
    <property type="entry name" value="GlxK"/>
    <property type="match status" value="1"/>
</dbReference>
<accession>K2KPV7</accession>
<evidence type="ECO:0000313" key="6">
    <source>
        <dbReference type="Proteomes" id="UP000014115"/>
    </source>
</evidence>
<comment type="caution">
    <text evidence="5">The sequence shown here is derived from an EMBL/GenBank/DDBJ whole genome shotgun (WGS) entry which is preliminary data.</text>
</comment>
<dbReference type="InterPro" id="IPR036129">
    <property type="entry name" value="Glycerate_kinase_sf"/>
</dbReference>
<evidence type="ECO:0000256" key="4">
    <source>
        <dbReference type="PIRNR" id="PIRNR006078"/>
    </source>
</evidence>
<evidence type="ECO:0000313" key="5">
    <source>
        <dbReference type="EMBL" id="EKE84504.1"/>
    </source>
</evidence>
<keyword evidence="6" id="KW-1185">Reference proteome</keyword>
<dbReference type="InterPro" id="IPR018197">
    <property type="entry name" value="Glycerate_kinase_RE-like"/>
</dbReference>
<dbReference type="PATRIC" id="fig|740709.3.peg.1127"/>
<gene>
    <name evidence="5" type="ORF">A10D4_05532</name>
</gene>
<dbReference type="Gene3D" id="3.90.1510.10">
    <property type="entry name" value="Glycerate kinase, domain 2"/>
    <property type="match status" value="1"/>
</dbReference>